<dbReference type="InterPro" id="IPR036890">
    <property type="entry name" value="HATPase_C_sf"/>
</dbReference>
<dbReference type="SUPFAM" id="SSF47384">
    <property type="entry name" value="Homodimeric domain of signal transducing histidine kinase"/>
    <property type="match status" value="1"/>
</dbReference>
<evidence type="ECO:0000256" key="9">
    <source>
        <dbReference type="SAM" id="Phobius"/>
    </source>
</evidence>
<evidence type="ECO:0000313" key="12">
    <source>
        <dbReference type="EMBL" id="AXI99330.1"/>
    </source>
</evidence>
<keyword evidence="9" id="KW-1133">Transmembrane helix</keyword>
<dbReference type="InterPro" id="IPR005467">
    <property type="entry name" value="His_kinase_dom"/>
</dbReference>
<dbReference type="AlphaFoldDB" id="A0A345UFS9"/>
<protein>
    <recommendedName>
        <fullName evidence="2">histidine kinase</fullName>
        <ecNumber evidence="2">2.7.13.3</ecNumber>
    </recommendedName>
</protein>
<keyword evidence="5 12" id="KW-0418">Kinase</keyword>
<dbReference type="FunFam" id="3.30.565.10:FF:000010">
    <property type="entry name" value="Sensor histidine kinase RcsC"/>
    <property type="match status" value="1"/>
</dbReference>
<dbReference type="Gene3D" id="1.10.287.130">
    <property type="match status" value="1"/>
</dbReference>
<reference evidence="12 13" key="1">
    <citation type="submission" date="2018-03" db="EMBL/GenBank/DDBJ databases">
        <title>Phenotypic and genomic properties of Cyclonatronum proteinivorum gen. nov., sp. nov., a haloalkaliphilic bacteroidete from soda lakes possessing Na+-translocating rhodopsin.</title>
        <authorList>
            <person name="Toshchakov S.V."/>
            <person name="Korzhenkov A."/>
            <person name="Samarov N.I."/>
            <person name="Kublanov I.V."/>
            <person name="Muntyan M.S."/>
            <person name="Sorokin D.Y."/>
        </authorList>
    </citation>
    <scope>NUCLEOTIDE SEQUENCE [LARGE SCALE GENOMIC DNA]</scope>
    <source>
        <strain evidence="12 13">Omega</strain>
    </source>
</reference>
<keyword evidence="8" id="KW-0175">Coiled coil</keyword>
<evidence type="ECO:0000256" key="3">
    <source>
        <dbReference type="ARBA" id="ARBA00022553"/>
    </source>
</evidence>
<feature type="domain" description="Response regulatory" evidence="11">
    <location>
        <begin position="488"/>
        <end position="610"/>
    </location>
</feature>
<keyword evidence="9" id="KW-0812">Transmembrane</keyword>
<keyword evidence="6" id="KW-0902">Two-component regulatory system</keyword>
<organism evidence="12 13">
    <name type="scientific">Cyclonatronum proteinivorum</name>
    <dbReference type="NCBI Taxonomy" id="1457365"/>
    <lineage>
        <taxon>Bacteria</taxon>
        <taxon>Pseudomonadati</taxon>
        <taxon>Balneolota</taxon>
        <taxon>Balneolia</taxon>
        <taxon>Balneolales</taxon>
        <taxon>Cyclonatronaceae</taxon>
        <taxon>Cyclonatronum</taxon>
    </lineage>
</organism>
<dbReference type="EMBL" id="CP027806">
    <property type="protein sequence ID" value="AXI99330.1"/>
    <property type="molecule type" value="Genomic_DNA"/>
</dbReference>
<gene>
    <name evidence="12" type="ORF">CYPRO_0042</name>
</gene>
<dbReference type="InterPro" id="IPR003594">
    <property type="entry name" value="HATPase_dom"/>
</dbReference>
<dbReference type="SUPFAM" id="SSF55874">
    <property type="entry name" value="ATPase domain of HSP90 chaperone/DNA topoisomerase II/histidine kinase"/>
    <property type="match status" value="1"/>
</dbReference>
<comment type="catalytic activity">
    <reaction evidence="1">
        <text>ATP + protein L-histidine = ADP + protein N-phospho-L-histidine.</text>
        <dbReference type="EC" id="2.7.13.3"/>
    </reaction>
</comment>
<dbReference type="PANTHER" id="PTHR45339:SF1">
    <property type="entry name" value="HYBRID SIGNAL TRANSDUCTION HISTIDINE KINASE J"/>
    <property type="match status" value="1"/>
</dbReference>
<dbReference type="Pfam" id="PF00512">
    <property type="entry name" value="HisKA"/>
    <property type="match status" value="1"/>
</dbReference>
<dbReference type="Proteomes" id="UP000254808">
    <property type="component" value="Chromosome"/>
</dbReference>
<dbReference type="InterPro" id="IPR004358">
    <property type="entry name" value="Sig_transdc_His_kin-like_C"/>
</dbReference>
<feature type="transmembrane region" description="Helical" evidence="9">
    <location>
        <begin position="21"/>
        <end position="39"/>
    </location>
</feature>
<keyword evidence="13" id="KW-1185">Reference proteome</keyword>
<dbReference type="InterPro" id="IPR048435">
    <property type="entry name" value="MASE6"/>
</dbReference>
<dbReference type="InterPro" id="IPR036097">
    <property type="entry name" value="HisK_dim/P_sf"/>
</dbReference>
<keyword evidence="4" id="KW-0808">Transferase</keyword>
<evidence type="ECO:0000256" key="1">
    <source>
        <dbReference type="ARBA" id="ARBA00000085"/>
    </source>
</evidence>
<dbReference type="SMART" id="SM00388">
    <property type="entry name" value="HisKA"/>
    <property type="match status" value="1"/>
</dbReference>
<dbReference type="SMART" id="SM00448">
    <property type="entry name" value="REC"/>
    <property type="match status" value="1"/>
</dbReference>
<dbReference type="CDD" id="cd00082">
    <property type="entry name" value="HisKA"/>
    <property type="match status" value="1"/>
</dbReference>
<feature type="transmembrane region" description="Helical" evidence="9">
    <location>
        <begin position="154"/>
        <end position="174"/>
    </location>
</feature>
<keyword evidence="9" id="KW-0472">Membrane</keyword>
<evidence type="ECO:0000256" key="8">
    <source>
        <dbReference type="SAM" id="Coils"/>
    </source>
</evidence>
<dbReference type="InterPro" id="IPR001789">
    <property type="entry name" value="Sig_transdc_resp-reg_receiver"/>
</dbReference>
<sequence>MKSVLSCGGYFEKGHPEYRRALLLNMILLTLVPVSVLFIGINTLIFFYIEVVILHSVLLTVSATTFWYVQRTKNISAGSWVVVLVVLGALLYFVPYNSYEHYGLYWISVFPPIAYFLLGRKKGRIMTIILAVYVMTYILRNYQDWEFHVFGFEGVVNVFIASVLLVVLISYFELSRYEATQNMLRDLELRKQAEEEAQKAREAAESANQAKTIFLANMSHELRTPISSIMGFTELMRSAESPKQRAEFIGLIENASRSLLEIINDILDLSKIDVSKMVIDPVPTELEDFLRQVTNILLLQARNKNILFRLTVSKGFPAVIIADPVRLKQVLVNLIGNAIKFTDSGTVHFTLKQLTQTGADPAHPEQFTARFEVTDTGVGIDAEHQNLIFDAFRRGKAEVNRKYAGTGLGLSISARLVKLMGGFINLTSTPGKGSTFSFDIPLKASGSAVHQGYNARDLNLAPLLAESRLGEKIRPISSTGGALKQHPKILLVDDVPVNTYLLSMFISKLIPGAKTYEARNGEEGVQLYRTHKPDLIFMDNQMPVMNGPDAIRAIRAEEQKPEQAGAEVPIITLTAGGEDDMQQSRAAGCSDVMQKPFTLSEISRMLKTYLTTKTG</sequence>
<evidence type="ECO:0000256" key="6">
    <source>
        <dbReference type="ARBA" id="ARBA00023012"/>
    </source>
</evidence>
<evidence type="ECO:0000256" key="2">
    <source>
        <dbReference type="ARBA" id="ARBA00012438"/>
    </source>
</evidence>
<dbReference type="Gene3D" id="3.40.50.2300">
    <property type="match status" value="1"/>
</dbReference>
<dbReference type="PROSITE" id="PS50109">
    <property type="entry name" value="HIS_KIN"/>
    <property type="match status" value="1"/>
</dbReference>
<evidence type="ECO:0000256" key="5">
    <source>
        <dbReference type="ARBA" id="ARBA00022777"/>
    </source>
</evidence>
<dbReference type="KEGG" id="cprv:CYPRO_0042"/>
<dbReference type="SMART" id="SM00387">
    <property type="entry name" value="HATPase_c"/>
    <property type="match status" value="1"/>
</dbReference>
<feature type="transmembrane region" description="Helical" evidence="9">
    <location>
        <begin position="75"/>
        <end position="96"/>
    </location>
</feature>
<dbReference type="FunFam" id="1.10.287.130:FF:000001">
    <property type="entry name" value="Two-component sensor histidine kinase"/>
    <property type="match status" value="1"/>
</dbReference>
<proteinExistence type="predicted"/>
<feature type="modified residue" description="4-aspartylphosphate" evidence="7">
    <location>
        <position position="539"/>
    </location>
</feature>
<feature type="coiled-coil region" evidence="8">
    <location>
        <begin position="177"/>
        <end position="210"/>
    </location>
</feature>
<feature type="transmembrane region" description="Helical" evidence="9">
    <location>
        <begin position="102"/>
        <end position="118"/>
    </location>
</feature>
<dbReference type="SUPFAM" id="SSF52172">
    <property type="entry name" value="CheY-like"/>
    <property type="match status" value="1"/>
</dbReference>
<name>A0A345UFS9_9BACT</name>
<dbReference type="InterPro" id="IPR003661">
    <property type="entry name" value="HisK_dim/P_dom"/>
</dbReference>
<dbReference type="EC" id="2.7.13.3" evidence="2"/>
<accession>A0A345UFS9</accession>
<dbReference type="Gene3D" id="3.30.565.10">
    <property type="entry name" value="Histidine kinase-like ATPase, C-terminal domain"/>
    <property type="match status" value="1"/>
</dbReference>
<dbReference type="GO" id="GO:0000155">
    <property type="term" value="F:phosphorelay sensor kinase activity"/>
    <property type="evidence" value="ECO:0007669"/>
    <property type="project" value="InterPro"/>
</dbReference>
<evidence type="ECO:0000259" key="10">
    <source>
        <dbReference type="PROSITE" id="PS50109"/>
    </source>
</evidence>
<dbReference type="Pfam" id="PF00072">
    <property type="entry name" value="Response_reg"/>
    <property type="match status" value="1"/>
</dbReference>
<evidence type="ECO:0000256" key="4">
    <source>
        <dbReference type="ARBA" id="ARBA00022679"/>
    </source>
</evidence>
<dbReference type="Pfam" id="PF20966">
    <property type="entry name" value="MASE6"/>
    <property type="match status" value="1"/>
</dbReference>
<dbReference type="Pfam" id="PF02518">
    <property type="entry name" value="HATPase_c"/>
    <property type="match status" value="1"/>
</dbReference>
<feature type="domain" description="Histidine kinase" evidence="10">
    <location>
        <begin position="217"/>
        <end position="444"/>
    </location>
</feature>
<dbReference type="PROSITE" id="PS50110">
    <property type="entry name" value="RESPONSE_REGULATORY"/>
    <property type="match status" value="1"/>
</dbReference>
<evidence type="ECO:0000259" key="11">
    <source>
        <dbReference type="PROSITE" id="PS50110"/>
    </source>
</evidence>
<keyword evidence="3 7" id="KW-0597">Phosphoprotein</keyword>
<feature type="transmembrane region" description="Helical" evidence="9">
    <location>
        <begin position="45"/>
        <end position="68"/>
    </location>
</feature>
<dbReference type="PRINTS" id="PR00344">
    <property type="entry name" value="BCTRLSENSOR"/>
</dbReference>
<dbReference type="CDD" id="cd17546">
    <property type="entry name" value="REC_hyHK_CKI1_RcsC-like"/>
    <property type="match status" value="1"/>
</dbReference>
<dbReference type="PANTHER" id="PTHR45339">
    <property type="entry name" value="HYBRID SIGNAL TRANSDUCTION HISTIDINE KINASE J"/>
    <property type="match status" value="1"/>
</dbReference>
<evidence type="ECO:0000313" key="13">
    <source>
        <dbReference type="Proteomes" id="UP000254808"/>
    </source>
</evidence>
<dbReference type="InterPro" id="IPR011006">
    <property type="entry name" value="CheY-like_superfamily"/>
</dbReference>
<evidence type="ECO:0000256" key="7">
    <source>
        <dbReference type="PROSITE-ProRule" id="PRU00169"/>
    </source>
</evidence>
<dbReference type="CDD" id="cd16922">
    <property type="entry name" value="HATPase_EvgS-ArcB-TorS-like"/>
    <property type="match status" value="1"/>
</dbReference>